<dbReference type="Proteomes" id="UP000672027">
    <property type="component" value="Chromosome"/>
</dbReference>
<evidence type="ECO:0000313" key="2">
    <source>
        <dbReference type="Proteomes" id="UP000672027"/>
    </source>
</evidence>
<accession>A0ABX7X623</accession>
<proteinExistence type="predicted"/>
<reference evidence="1 2" key="1">
    <citation type="submission" date="2021-04" db="EMBL/GenBank/DDBJ databases">
        <title>Genomics, taxonomy and metabolism of representatives of sulfur bacteria of the genus Thiothrix: Thiothrix fructosivorans QT, Thiothrix unzii A1T and three new species, Thiothrix subterranea sp. nov., Thiothrix litoralis sp. nov. and 'Candidatus Thiothrix anitrata' sp. nov.</title>
        <authorList>
            <person name="Ravin N.V."/>
            <person name="Smolyakov D."/>
            <person name="Rudenko T.S."/>
            <person name="Mardanov A.V."/>
            <person name="Beletsky A.V."/>
            <person name="Markov N.D."/>
            <person name="Fomenkov A.I."/>
            <person name="Roberts R.J."/>
            <person name="Karnachuk O.V."/>
            <person name="Novikov A."/>
            <person name="Grabovich M.Y."/>
        </authorList>
    </citation>
    <scope>NUCLEOTIDE SEQUENCE [LARGE SCALE GENOMIC DNA]</scope>
    <source>
        <strain evidence="1 2">A52</strain>
    </source>
</reference>
<dbReference type="EMBL" id="CP072800">
    <property type="protein sequence ID" value="QTR50717.1"/>
    <property type="molecule type" value="Genomic_DNA"/>
</dbReference>
<dbReference type="Pfam" id="PF20126">
    <property type="entry name" value="TumE"/>
    <property type="match status" value="1"/>
</dbReference>
<protein>
    <recommendedName>
        <fullName evidence="3">Transcriptional regulator</fullName>
    </recommendedName>
</protein>
<dbReference type="InterPro" id="IPR045397">
    <property type="entry name" value="TumE-like"/>
</dbReference>
<organism evidence="1 2">
    <name type="scientific">Candidatus Thiothrix anitrata</name>
    <dbReference type="NCBI Taxonomy" id="2823902"/>
    <lineage>
        <taxon>Bacteria</taxon>
        <taxon>Pseudomonadati</taxon>
        <taxon>Pseudomonadota</taxon>
        <taxon>Gammaproteobacteria</taxon>
        <taxon>Thiotrichales</taxon>
        <taxon>Thiotrichaceae</taxon>
        <taxon>Thiothrix</taxon>
    </lineage>
</organism>
<name>A0ABX7X623_9GAMM</name>
<keyword evidence="2" id="KW-1185">Reference proteome</keyword>
<evidence type="ECO:0000313" key="1">
    <source>
        <dbReference type="EMBL" id="QTR50717.1"/>
    </source>
</evidence>
<sequence length="106" mass="12221">MPKKKSQAAASFTRIIDERYAIPKRKGGGSVKIEAWADTAGNIVKYNIAYINHALFMGDNGRVIGYDNAHDYHHRHHFGDIFPVEDFTTYEEIVERFERDIAEYLT</sequence>
<gene>
    <name evidence="1" type="ORF">J8380_03875</name>
</gene>
<dbReference type="RefSeq" id="WP_210228495.1">
    <property type="nucleotide sequence ID" value="NZ_CP072800.1"/>
</dbReference>
<evidence type="ECO:0008006" key="3">
    <source>
        <dbReference type="Google" id="ProtNLM"/>
    </source>
</evidence>